<comment type="cofactor">
    <cofactor evidence="1">
        <name>FAD</name>
        <dbReference type="ChEBI" id="CHEBI:57692"/>
    </cofactor>
</comment>
<evidence type="ECO:0000256" key="1">
    <source>
        <dbReference type="ARBA" id="ARBA00001974"/>
    </source>
</evidence>
<dbReference type="InterPro" id="IPR002938">
    <property type="entry name" value="FAD-bd"/>
</dbReference>
<keyword evidence="6" id="KW-0812">Transmembrane</keyword>
<keyword evidence="9" id="KW-1185">Reference proteome</keyword>
<keyword evidence="3" id="KW-0274">FAD</keyword>
<dbReference type="Proteomes" id="UP001235547">
    <property type="component" value="Chromosome 1"/>
</dbReference>
<dbReference type="SUPFAM" id="SSF54373">
    <property type="entry name" value="FAD-linked reductases, C-terminal domain"/>
    <property type="match status" value="1"/>
</dbReference>
<organism evidence="8 9">
    <name type="scientific">Sinorhizobium numidicum</name>
    <dbReference type="NCBI Taxonomy" id="680248"/>
    <lineage>
        <taxon>Bacteria</taxon>
        <taxon>Pseudomonadati</taxon>
        <taxon>Pseudomonadota</taxon>
        <taxon>Alphaproteobacteria</taxon>
        <taxon>Hyphomicrobiales</taxon>
        <taxon>Rhizobiaceae</taxon>
        <taxon>Sinorhizobium/Ensifer group</taxon>
        <taxon>Sinorhizobium</taxon>
    </lineage>
</organism>
<keyword evidence="5 8" id="KW-0503">Monooxygenase</keyword>
<dbReference type="PRINTS" id="PR00420">
    <property type="entry name" value="RNGMNOXGNASE"/>
</dbReference>
<keyword evidence="6" id="KW-1133">Transmembrane helix</keyword>
<evidence type="ECO:0000313" key="9">
    <source>
        <dbReference type="Proteomes" id="UP001235547"/>
    </source>
</evidence>
<feature type="domain" description="FAD-binding" evidence="7">
    <location>
        <begin position="6"/>
        <end position="345"/>
    </location>
</feature>
<feature type="transmembrane region" description="Helical" evidence="6">
    <location>
        <begin position="6"/>
        <end position="24"/>
    </location>
</feature>
<evidence type="ECO:0000256" key="5">
    <source>
        <dbReference type="ARBA" id="ARBA00023033"/>
    </source>
</evidence>
<dbReference type="RefSeq" id="WP_280732937.1">
    <property type="nucleotide sequence ID" value="NZ_CP120368.1"/>
</dbReference>
<evidence type="ECO:0000256" key="6">
    <source>
        <dbReference type="SAM" id="Phobius"/>
    </source>
</evidence>
<sequence>MQSADPVAIVGAGIAGLTAALCLARRGFKTDIFEQAEALEETGAGLQLSPNASRILIELGLLPALQDVWSEPDSIALVDGRSLRLLARVPAGSSARNRWAAPYGVLHRGSLQRVLLKAVEAEPLCRLHLGRRIEGDPEAAITNGIGCRASMIIGADGIWSRVRASIAGAGSACFSGNVAWRLMLPRHSANAHLSADRVTAFLGPNAHLVAYPIRETDSFNLVAIIEGKPTDGTWAGRNSEDRQREFTAAFESWHPDLHALLDDAASATYWPLYTVGDGAWHNGRDIVLIGDAAHAMTPFAAQGAAMAIEDACELARYLACSADVPSALAQYDSARRPRIARVRQRAAFNRFAYHARGPVRIGRDLVLALKGPEALAADLDWLYGYGAPER</sequence>
<name>A0ABY8CU76_9HYPH</name>
<dbReference type="SUPFAM" id="SSF51905">
    <property type="entry name" value="FAD/NAD(P)-binding domain"/>
    <property type="match status" value="1"/>
</dbReference>
<gene>
    <name evidence="8" type="ORF">PYH38_004442</name>
</gene>
<keyword evidence="4" id="KW-0560">Oxidoreductase</keyword>
<protein>
    <submittedName>
        <fullName evidence="8">FAD-dependent monooxygenase</fullName>
    </submittedName>
</protein>
<dbReference type="PANTHER" id="PTHR13789:SF318">
    <property type="entry name" value="GERANYLGERANYL DIPHOSPHATE REDUCTASE"/>
    <property type="match status" value="1"/>
</dbReference>
<dbReference type="InterPro" id="IPR036188">
    <property type="entry name" value="FAD/NAD-bd_sf"/>
</dbReference>
<keyword evidence="2" id="KW-0285">Flavoprotein</keyword>
<evidence type="ECO:0000256" key="3">
    <source>
        <dbReference type="ARBA" id="ARBA00022827"/>
    </source>
</evidence>
<evidence type="ECO:0000256" key="4">
    <source>
        <dbReference type="ARBA" id="ARBA00023002"/>
    </source>
</evidence>
<evidence type="ECO:0000259" key="7">
    <source>
        <dbReference type="Pfam" id="PF01494"/>
    </source>
</evidence>
<evidence type="ECO:0000256" key="2">
    <source>
        <dbReference type="ARBA" id="ARBA00022630"/>
    </source>
</evidence>
<dbReference type="PANTHER" id="PTHR13789">
    <property type="entry name" value="MONOOXYGENASE"/>
    <property type="match status" value="1"/>
</dbReference>
<evidence type="ECO:0000313" key="8">
    <source>
        <dbReference type="EMBL" id="WEX82201.1"/>
    </source>
</evidence>
<dbReference type="GO" id="GO:0004497">
    <property type="term" value="F:monooxygenase activity"/>
    <property type="evidence" value="ECO:0007669"/>
    <property type="project" value="UniProtKB-KW"/>
</dbReference>
<dbReference type="Pfam" id="PF01494">
    <property type="entry name" value="FAD_binding_3"/>
    <property type="match status" value="1"/>
</dbReference>
<dbReference type="InterPro" id="IPR050493">
    <property type="entry name" value="FAD-dep_Monooxygenase_BioMet"/>
</dbReference>
<reference evidence="8 9" key="1">
    <citation type="submission" date="2023-03" db="EMBL/GenBank/DDBJ databases">
        <authorList>
            <person name="Kaur S."/>
            <person name="Espinosa-Saiz D."/>
            <person name="Velazquez E."/>
            <person name="Menendez E."/>
            <person name="diCenzo G.C."/>
        </authorList>
    </citation>
    <scope>NUCLEOTIDE SEQUENCE [LARGE SCALE GENOMIC DNA]</scope>
    <source>
        <strain evidence="8 9">LMG 27395</strain>
    </source>
</reference>
<proteinExistence type="predicted"/>
<keyword evidence="6" id="KW-0472">Membrane</keyword>
<accession>A0ABY8CU76</accession>
<dbReference type="Gene3D" id="3.50.50.60">
    <property type="entry name" value="FAD/NAD(P)-binding domain"/>
    <property type="match status" value="1"/>
</dbReference>
<dbReference type="EMBL" id="CP120371">
    <property type="protein sequence ID" value="WEX82201.1"/>
    <property type="molecule type" value="Genomic_DNA"/>
</dbReference>